<dbReference type="Gene3D" id="3.40.50.720">
    <property type="entry name" value="NAD(P)-binding Rossmann-like Domain"/>
    <property type="match status" value="1"/>
</dbReference>
<evidence type="ECO:0000256" key="1">
    <source>
        <dbReference type="ARBA" id="ARBA00006484"/>
    </source>
</evidence>
<dbReference type="AlphaFoldDB" id="A0AAN6Z2X3"/>
<dbReference type="Proteomes" id="UP001302602">
    <property type="component" value="Unassembled WGS sequence"/>
</dbReference>
<dbReference type="PANTHER" id="PTHR43544:SF26">
    <property type="entry name" value="SHORT CHAIN DEHYDROGENASE_REDUCTASE FAMILY OXIDOREDUCTASE (JCVI)"/>
    <property type="match status" value="1"/>
</dbReference>
<dbReference type="SUPFAM" id="SSF51735">
    <property type="entry name" value="NAD(P)-binding Rossmann-fold domains"/>
    <property type="match status" value="1"/>
</dbReference>
<comment type="caution">
    <text evidence="2">The sequence shown here is derived from an EMBL/GenBank/DDBJ whole genome shotgun (WGS) entry which is preliminary data.</text>
</comment>
<accession>A0AAN6Z2X3</accession>
<dbReference type="GO" id="GO:0005737">
    <property type="term" value="C:cytoplasm"/>
    <property type="evidence" value="ECO:0007669"/>
    <property type="project" value="TreeGrafter"/>
</dbReference>
<name>A0AAN6Z2X3_9PEZI</name>
<organism evidence="2 3">
    <name type="scientific">Parathielavia appendiculata</name>
    <dbReference type="NCBI Taxonomy" id="2587402"/>
    <lineage>
        <taxon>Eukaryota</taxon>
        <taxon>Fungi</taxon>
        <taxon>Dikarya</taxon>
        <taxon>Ascomycota</taxon>
        <taxon>Pezizomycotina</taxon>
        <taxon>Sordariomycetes</taxon>
        <taxon>Sordariomycetidae</taxon>
        <taxon>Sordariales</taxon>
        <taxon>Chaetomiaceae</taxon>
        <taxon>Parathielavia</taxon>
    </lineage>
</organism>
<reference evidence="2" key="2">
    <citation type="submission" date="2023-05" db="EMBL/GenBank/DDBJ databases">
        <authorList>
            <consortium name="Lawrence Berkeley National Laboratory"/>
            <person name="Steindorff A."/>
            <person name="Hensen N."/>
            <person name="Bonometti L."/>
            <person name="Westerberg I."/>
            <person name="Brannstrom I.O."/>
            <person name="Guillou S."/>
            <person name="Cros-Aarteil S."/>
            <person name="Calhoun S."/>
            <person name="Haridas S."/>
            <person name="Kuo A."/>
            <person name="Mondo S."/>
            <person name="Pangilinan J."/>
            <person name="Riley R."/>
            <person name="Labutti K."/>
            <person name="Andreopoulos B."/>
            <person name="Lipzen A."/>
            <person name="Chen C."/>
            <person name="Yanf M."/>
            <person name="Daum C."/>
            <person name="Ng V."/>
            <person name="Clum A."/>
            <person name="Ohm R."/>
            <person name="Martin F."/>
            <person name="Silar P."/>
            <person name="Natvig D."/>
            <person name="Lalanne C."/>
            <person name="Gautier V."/>
            <person name="Ament-Velasquez S.L."/>
            <person name="Kruys A."/>
            <person name="Hutchinson M.I."/>
            <person name="Powell A.J."/>
            <person name="Barry K."/>
            <person name="Miller A.N."/>
            <person name="Grigoriev I.V."/>
            <person name="Debuchy R."/>
            <person name="Gladieux P."/>
            <person name="Thoren M.H."/>
            <person name="Johannesson H."/>
        </authorList>
    </citation>
    <scope>NUCLEOTIDE SEQUENCE</scope>
    <source>
        <strain evidence="2">CBS 731.68</strain>
    </source>
</reference>
<sequence>MTSTNVLITGANRGIGRGLLELYLTRPNHTIIAAVRDPNHATAKELTALSRSESTSLITVKLDLTIPSDPARAVTELANHGIDRIDILVANAAIALKWVKVSEVTTDDIQQHVDVNVYGFVRLFQAFLPVLQKSKDPKFVTIGSCAAFLTNFIPMKNAAYAPTKVVQHWLTKAIHTEEPWLTSFPVDPGWVQTDLGQRGAHAFGYEKAAITVDDSVNGIIKVIDASTRETHGGKLWVYTGQESPW</sequence>
<dbReference type="PRINTS" id="PR00081">
    <property type="entry name" value="GDHRDH"/>
</dbReference>
<protein>
    <submittedName>
        <fullName evidence="2">NAD(P)-binding protein</fullName>
    </submittedName>
</protein>
<evidence type="ECO:0000313" key="2">
    <source>
        <dbReference type="EMBL" id="KAK4123007.1"/>
    </source>
</evidence>
<reference evidence="2" key="1">
    <citation type="journal article" date="2023" name="Mol. Phylogenet. Evol.">
        <title>Genome-scale phylogeny and comparative genomics of the fungal order Sordariales.</title>
        <authorList>
            <person name="Hensen N."/>
            <person name="Bonometti L."/>
            <person name="Westerberg I."/>
            <person name="Brannstrom I.O."/>
            <person name="Guillou S."/>
            <person name="Cros-Aarteil S."/>
            <person name="Calhoun S."/>
            <person name="Haridas S."/>
            <person name="Kuo A."/>
            <person name="Mondo S."/>
            <person name="Pangilinan J."/>
            <person name="Riley R."/>
            <person name="LaButti K."/>
            <person name="Andreopoulos B."/>
            <person name="Lipzen A."/>
            <person name="Chen C."/>
            <person name="Yan M."/>
            <person name="Daum C."/>
            <person name="Ng V."/>
            <person name="Clum A."/>
            <person name="Steindorff A."/>
            <person name="Ohm R.A."/>
            <person name="Martin F."/>
            <person name="Silar P."/>
            <person name="Natvig D.O."/>
            <person name="Lalanne C."/>
            <person name="Gautier V."/>
            <person name="Ament-Velasquez S.L."/>
            <person name="Kruys A."/>
            <person name="Hutchinson M.I."/>
            <person name="Powell A.J."/>
            <person name="Barry K."/>
            <person name="Miller A.N."/>
            <person name="Grigoriev I.V."/>
            <person name="Debuchy R."/>
            <person name="Gladieux P."/>
            <person name="Hiltunen Thoren M."/>
            <person name="Johannesson H."/>
        </authorList>
    </citation>
    <scope>NUCLEOTIDE SEQUENCE</scope>
    <source>
        <strain evidence="2">CBS 731.68</strain>
    </source>
</reference>
<dbReference type="PANTHER" id="PTHR43544">
    <property type="entry name" value="SHORT-CHAIN DEHYDROGENASE/REDUCTASE"/>
    <property type="match status" value="1"/>
</dbReference>
<proteinExistence type="inferred from homology"/>
<comment type="similarity">
    <text evidence="1">Belongs to the short-chain dehydrogenases/reductases (SDR) family.</text>
</comment>
<dbReference type="GO" id="GO:0016491">
    <property type="term" value="F:oxidoreductase activity"/>
    <property type="evidence" value="ECO:0007669"/>
    <property type="project" value="TreeGrafter"/>
</dbReference>
<evidence type="ECO:0000313" key="3">
    <source>
        <dbReference type="Proteomes" id="UP001302602"/>
    </source>
</evidence>
<dbReference type="RefSeq" id="XP_062646778.1">
    <property type="nucleotide sequence ID" value="XM_062792999.1"/>
</dbReference>
<dbReference type="InterPro" id="IPR051468">
    <property type="entry name" value="Fungal_SecMetab_SDRs"/>
</dbReference>
<dbReference type="Pfam" id="PF00106">
    <property type="entry name" value="adh_short"/>
    <property type="match status" value="1"/>
</dbReference>
<dbReference type="InterPro" id="IPR036291">
    <property type="entry name" value="NAD(P)-bd_dom_sf"/>
</dbReference>
<dbReference type="EMBL" id="MU853229">
    <property type="protein sequence ID" value="KAK4123007.1"/>
    <property type="molecule type" value="Genomic_DNA"/>
</dbReference>
<dbReference type="GeneID" id="87829768"/>
<keyword evidence="3" id="KW-1185">Reference proteome</keyword>
<gene>
    <name evidence="2" type="ORF">N657DRAFT_645723</name>
</gene>
<dbReference type="InterPro" id="IPR002347">
    <property type="entry name" value="SDR_fam"/>
</dbReference>
<dbReference type="CDD" id="cd05325">
    <property type="entry name" value="carb_red_sniffer_like_SDR_c"/>
    <property type="match status" value="1"/>
</dbReference>